<dbReference type="Proteomes" id="UP001481170">
    <property type="component" value="Chromosome"/>
</dbReference>
<name>A0ACD5GBM2_ECOLX</name>
<reference evidence="1" key="1">
    <citation type="submission" date="2025-01" db="EMBL/GenBank/DDBJ databases">
        <authorList>
            <person name="Sun R."/>
            <person name="Lian X."/>
        </authorList>
    </citation>
    <scope>NUCLEOTIDE SEQUENCE</scope>
    <source>
        <strain evidence="1">PS2Canimalfeces12</strain>
    </source>
</reference>
<accession>A0ACD5GBM2</accession>
<proteinExistence type="predicted"/>
<sequence length="79" mass="9315">MVKWWTPIQLRKRRALLEEAEEIIKDWRTELQLGIISEEDKASLTKWMVYISQVKKVVTNTIQDEAAFNAIKWPEMPAA</sequence>
<organism evidence="1 2">
    <name type="scientific">Escherichia coli</name>
    <dbReference type="NCBI Taxonomy" id="562"/>
    <lineage>
        <taxon>Bacteria</taxon>
        <taxon>Pseudomonadati</taxon>
        <taxon>Pseudomonadota</taxon>
        <taxon>Gammaproteobacteria</taxon>
        <taxon>Enterobacterales</taxon>
        <taxon>Enterobacteriaceae</taxon>
        <taxon>Escherichia</taxon>
    </lineage>
</organism>
<dbReference type="EMBL" id="CP180600">
    <property type="protein sequence ID" value="XOW91866.1"/>
    <property type="molecule type" value="Genomic_DNA"/>
</dbReference>
<protein>
    <submittedName>
        <fullName evidence="1">Tail fiber assembly protein</fullName>
    </submittedName>
</protein>
<evidence type="ECO:0000313" key="1">
    <source>
        <dbReference type="EMBL" id="XOW91866.1"/>
    </source>
</evidence>
<evidence type="ECO:0000313" key="2">
    <source>
        <dbReference type="Proteomes" id="UP001481170"/>
    </source>
</evidence>
<gene>
    <name evidence="1" type="ORF">ABTZ31_022125</name>
</gene>